<feature type="transmembrane region" description="Helical" evidence="1">
    <location>
        <begin position="42"/>
        <end position="61"/>
    </location>
</feature>
<dbReference type="OrthoDB" id="7746008at2"/>
<evidence type="ECO:0000313" key="2">
    <source>
        <dbReference type="EMBL" id="MQX37585.1"/>
    </source>
</evidence>
<keyword evidence="3" id="KW-1185">Reference proteome</keyword>
<feature type="transmembrane region" description="Helical" evidence="1">
    <location>
        <begin position="67"/>
        <end position="88"/>
    </location>
</feature>
<dbReference type="AlphaFoldDB" id="A0A7X2D5T8"/>
<evidence type="ECO:0000313" key="3">
    <source>
        <dbReference type="Proteomes" id="UP000434582"/>
    </source>
</evidence>
<organism evidence="2 3">
    <name type="scientific">Roseospira navarrensis</name>
    <dbReference type="NCBI Taxonomy" id="140058"/>
    <lineage>
        <taxon>Bacteria</taxon>
        <taxon>Pseudomonadati</taxon>
        <taxon>Pseudomonadota</taxon>
        <taxon>Alphaproteobacteria</taxon>
        <taxon>Rhodospirillales</taxon>
        <taxon>Rhodospirillaceae</taxon>
        <taxon>Roseospira</taxon>
    </lineage>
</organism>
<reference evidence="2 3" key="1">
    <citation type="submission" date="2019-10" db="EMBL/GenBank/DDBJ databases">
        <title>Draft whole-genome sequence of the purple nonsulfur photosynthetic bacterium Roseospira navarrensis DSM 15114.</title>
        <authorList>
            <person name="Kyndt J.A."/>
            <person name="Meyer T.E."/>
        </authorList>
    </citation>
    <scope>NUCLEOTIDE SEQUENCE [LARGE SCALE GENOMIC DNA]</scope>
    <source>
        <strain evidence="2 3">DSM 15114</strain>
    </source>
</reference>
<dbReference type="Pfam" id="PF11335">
    <property type="entry name" value="DUF3137"/>
    <property type="match status" value="1"/>
</dbReference>
<keyword evidence="1" id="KW-1133">Transmembrane helix</keyword>
<evidence type="ECO:0000256" key="1">
    <source>
        <dbReference type="SAM" id="Phobius"/>
    </source>
</evidence>
<dbReference type="RefSeq" id="WP_153345217.1">
    <property type="nucleotide sequence ID" value="NZ_WIVE01000048.1"/>
</dbReference>
<sequence length="338" mass="37385">MSGFEEQAPHECGFSQVFQDRILPVVESRQEKRKSLAQKSGLTALAAGSIAAGVIIALWMYTASESFMGPLIATVGIIVAAVVVTRALQRKQRAAFDGEIAEAIGPVVCDFMGIDHFRHGVDRGFLSPDTFRALRLVGSFNRVTVQDGLEGAWRGVRYRMVEAHLQYRSGGKNRSTRTVFKGLLMRIDTPNPMPKILFLREQGAVLGWMRDTFTGVSSLERLEFPDPEVEEVYEVYTDDRPAAQAALSPGFGRTLLDLRDAHQGAKGYLAAAFEGRHFYLAVRQKGDFFNLGASDLEPDRFAERCRDALEDLLLPRRVIDTLLGGPEAGDPHPDSTMH</sequence>
<accession>A0A7X2D5T8</accession>
<name>A0A7X2D5T8_9PROT</name>
<keyword evidence="1" id="KW-0812">Transmembrane</keyword>
<dbReference type="Proteomes" id="UP000434582">
    <property type="component" value="Unassembled WGS sequence"/>
</dbReference>
<comment type="caution">
    <text evidence="2">The sequence shown here is derived from an EMBL/GenBank/DDBJ whole genome shotgun (WGS) entry which is preliminary data.</text>
</comment>
<keyword evidence="1" id="KW-0472">Membrane</keyword>
<dbReference type="InterPro" id="IPR021484">
    <property type="entry name" value="DUF3137"/>
</dbReference>
<proteinExistence type="predicted"/>
<gene>
    <name evidence="2" type="ORF">GHC57_13760</name>
</gene>
<dbReference type="EMBL" id="WIVE01000048">
    <property type="protein sequence ID" value="MQX37585.1"/>
    <property type="molecule type" value="Genomic_DNA"/>
</dbReference>
<protein>
    <submittedName>
        <fullName evidence="2">DUF3137 domain-containing protein</fullName>
    </submittedName>
</protein>